<dbReference type="InterPro" id="IPR009057">
    <property type="entry name" value="Homeodomain-like_sf"/>
</dbReference>
<evidence type="ECO:0000259" key="3">
    <source>
        <dbReference type="PROSITE" id="PS50977"/>
    </source>
</evidence>
<name>A0A927GVN7_9GAMM</name>
<evidence type="ECO:0000256" key="2">
    <source>
        <dbReference type="PROSITE-ProRule" id="PRU00335"/>
    </source>
</evidence>
<dbReference type="PROSITE" id="PS50977">
    <property type="entry name" value="HTH_TETR_2"/>
    <property type="match status" value="1"/>
</dbReference>
<dbReference type="AlphaFoldDB" id="A0A927GVN7"/>
<comment type="caution">
    <text evidence="4">The sequence shown here is derived from an EMBL/GenBank/DDBJ whole genome shotgun (WGS) entry which is preliminary data.</text>
</comment>
<dbReference type="Pfam" id="PF00440">
    <property type="entry name" value="TetR_N"/>
    <property type="match status" value="1"/>
</dbReference>
<dbReference type="GO" id="GO:0003677">
    <property type="term" value="F:DNA binding"/>
    <property type="evidence" value="ECO:0007669"/>
    <property type="project" value="UniProtKB-UniRule"/>
</dbReference>
<proteinExistence type="predicted"/>
<dbReference type="Proteomes" id="UP000610558">
    <property type="component" value="Unassembled WGS sequence"/>
</dbReference>
<reference evidence="4" key="1">
    <citation type="submission" date="2020-09" db="EMBL/GenBank/DDBJ databases">
        <authorList>
            <person name="Yoon J.-W."/>
        </authorList>
    </citation>
    <scope>NUCLEOTIDE SEQUENCE</scope>
    <source>
        <strain evidence="4">KMU-158</strain>
    </source>
</reference>
<feature type="DNA-binding region" description="H-T-H motif" evidence="2">
    <location>
        <begin position="24"/>
        <end position="43"/>
    </location>
</feature>
<accession>A0A927GVN7</accession>
<dbReference type="RefSeq" id="WP_190762469.1">
    <property type="nucleotide sequence ID" value="NZ_JACXLD010000001.1"/>
</dbReference>
<keyword evidence="1 2" id="KW-0238">DNA-binding</keyword>
<keyword evidence="5" id="KW-1185">Reference proteome</keyword>
<protein>
    <submittedName>
        <fullName evidence="4">TetR/AcrR family transcriptional regulator</fullName>
    </submittedName>
</protein>
<evidence type="ECO:0000256" key="1">
    <source>
        <dbReference type="ARBA" id="ARBA00023125"/>
    </source>
</evidence>
<dbReference type="SUPFAM" id="SSF46689">
    <property type="entry name" value="Homeodomain-like"/>
    <property type="match status" value="1"/>
</dbReference>
<sequence length="187" mass="20843">MSDRDFINEAFEIIAESGSYDGLTIDNLCTRLNVSKGSFYWHFKGRAGLIEAVVGAWSGRLHENIYSDIDAQTGGEPELGIAQVIEVWSNSNISRIDRVMRNLACKDENVQQAVAQADQLLLGFLKSKLIGIGLASDEAQRWARLLIAIGIAQPQLAHLPMPGTELEERLWMFETLMPKSLRDALIR</sequence>
<dbReference type="EMBL" id="JACXLD010000001">
    <property type="protein sequence ID" value="MBD2858077.1"/>
    <property type="molecule type" value="Genomic_DNA"/>
</dbReference>
<organism evidence="4 5">
    <name type="scientific">Spongiibacter pelagi</name>
    <dbReference type="NCBI Taxonomy" id="2760804"/>
    <lineage>
        <taxon>Bacteria</taxon>
        <taxon>Pseudomonadati</taxon>
        <taxon>Pseudomonadota</taxon>
        <taxon>Gammaproteobacteria</taxon>
        <taxon>Cellvibrionales</taxon>
        <taxon>Spongiibacteraceae</taxon>
        <taxon>Spongiibacter</taxon>
    </lineage>
</organism>
<evidence type="ECO:0000313" key="4">
    <source>
        <dbReference type="EMBL" id="MBD2858077.1"/>
    </source>
</evidence>
<feature type="domain" description="HTH tetR-type" evidence="3">
    <location>
        <begin position="1"/>
        <end position="61"/>
    </location>
</feature>
<evidence type="ECO:0000313" key="5">
    <source>
        <dbReference type="Proteomes" id="UP000610558"/>
    </source>
</evidence>
<dbReference type="Gene3D" id="1.10.357.10">
    <property type="entry name" value="Tetracycline Repressor, domain 2"/>
    <property type="match status" value="1"/>
</dbReference>
<gene>
    <name evidence="4" type="ORF">IB286_03585</name>
</gene>
<dbReference type="InterPro" id="IPR001647">
    <property type="entry name" value="HTH_TetR"/>
</dbReference>